<name>A0AAD1VWF4_PELCU</name>
<dbReference type="Gene3D" id="3.75.10.10">
    <property type="entry name" value="L-arginine/glycine Amidinotransferase, Chain A"/>
    <property type="match status" value="1"/>
</dbReference>
<comment type="function">
    <text evidence="4">Catalyzes the biosynthesis of guanidinoacetate, the immediate precursor of creatine. Creatine plays a vital role in energy metabolism in muscle tissues. May play a role in embryonic and central nervous system development.</text>
</comment>
<comment type="subcellular location">
    <subcellularLocation>
        <location evidence="4">Mitochondrion inner membrane</location>
    </subcellularLocation>
</comment>
<keyword evidence="3 4" id="KW-0808">Transferase</keyword>
<accession>A0AAD1VWF4</accession>
<protein>
    <recommendedName>
        <fullName evidence="4">Glycine amidinotransferase</fullName>
        <ecNumber evidence="4">2.1.4.1</ecNumber>
    </recommendedName>
    <alternativeName>
        <fullName evidence="4">L-arginine:glycine amidinotransferase</fullName>
    </alternativeName>
</protein>
<comment type="pathway">
    <text evidence="1 4">Amine and polyamine biosynthesis; creatine biosynthesis; creatine from L-arginine and glycine: step 1/2.</text>
</comment>
<dbReference type="PANTHER" id="PTHR10488:SF1">
    <property type="entry name" value="GLYCINE AMIDINOTRANSFERASE, MITOCHONDRIAL"/>
    <property type="match status" value="1"/>
</dbReference>
<dbReference type="GO" id="GO:0006601">
    <property type="term" value="P:creatine biosynthetic process"/>
    <property type="evidence" value="ECO:0007669"/>
    <property type="project" value="UniProtKB-UniRule"/>
</dbReference>
<organism evidence="5 6">
    <name type="scientific">Pelobates cultripes</name>
    <name type="common">Western spadefoot toad</name>
    <dbReference type="NCBI Taxonomy" id="61616"/>
    <lineage>
        <taxon>Eukaryota</taxon>
        <taxon>Metazoa</taxon>
        <taxon>Chordata</taxon>
        <taxon>Craniata</taxon>
        <taxon>Vertebrata</taxon>
        <taxon>Euteleostomi</taxon>
        <taxon>Amphibia</taxon>
        <taxon>Batrachia</taxon>
        <taxon>Anura</taxon>
        <taxon>Pelobatoidea</taxon>
        <taxon>Pelobatidae</taxon>
        <taxon>Pelobates</taxon>
    </lineage>
</organism>
<dbReference type="GO" id="GO:0015068">
    <property type="term" value="F:glycine amidinotransferase activity"/>
    <property type="evidence" value="ECO:0007669"/>
    <property type="project" value="UniProtKB-UniRule"/>
</dbReference>
<dbReference type="PANTHER" id="PTHR10488">
    <property type="entry name" value="GLYCINE AMIDINOTRANSFERASE, MITOCHONDRIAL"/>
    <property type="match status" value="1"/>
</dbReference>
<evidence type="ECO:0000256" key="1">
    <source>
        <dbReference type="ARBA" id="ARBA00004858"/>
    </source>
</evidence>
<gene>
    <name evidence="5" type="ORF">PECUL_23A026762</name>
</gene>
<keyword evidence="4" id="KW-0999">Mitochondrion inner membrane</keyword>
<comment type="catalytic activity">
    <reaction evidence="4">
        <text>L-arginine + glycine = guanidinoacetate + L-ornithine</text>
        <dbReference type="Rhea" id="RHEA:13201"/>
        <dbReference type="ChEBI" id="CHEBI:32682"/>
        <dbReference type="ChEBI" id="CHEBI:46911"/>
        <dbReference type="ChEBI" id="CHEBI:57305"/>
        <dbReference type="ChEBI" id="CHEBI:57742"/>
        <dbReference type="EC" id="2.1.4.1"/>
    </reaction>
</comment>
<evidence type="ECO:0000256" key="4">
    <source>
        <dbReference type="RuleBase" id="RU367092"/>
    </source>
</evidence>
<dbReference type="SUPFAM" id="SSF55909">
    <property type="entry name" value="Pentein"/>
    <property type="match status" value="1"/>
</dbReference>
<sequence length="125" mass="14409">MEAQWNSQQASYYRMLPNLISDQVTQSEIELFKKAGWTVVTPPTPLIPDDHPLWMSSKWLSMNVLMLDEKRVMVDANETSIQKMFENLGISTIKVSIRHANSLGGGFHCWTCDIRRRGTLQSYFN</sequence>
<evidence type="ECO:0000313" key="5">
    <source>
        <dbReference type="EMBL" id="CAH2274076.1"/>
    </source>
</evidence>
<keyword evidence="6" id="KW-1185">Reference proteome</keyword>
<evidence type="ECO:0000256" key="3">
    <source>
        <dbReference type="ARBA" id="ARBA00022679"/>
    </source>
</evidence>
<reference evidence="5" key="1">
    <citation type="submission" date="2022-03" db="EMBL/GenBank/DDBJ databases">
        <authorList>
            <person name="Alioto T."/>
            <person name="Alioto T."/>
            <person name="Gomez Garrido J."/>
        </authorList>
    </citation>
    <scope>NUCLEOTIDE SEQUENCE</scope>
</reference>
<dbReference type="GO" id="GO:0005743">
    <property type="term" value="C:mitochondrial inner membrane"/>
    <property type="evidence" value="ECO:0007669"/>
    <property type="project" value="UniProtKB-SubCell"/>
</dbReference>
<keyword evidence="4" id="KW-0472">Membrane</keyword>
<dbReference type="AlphaFoldDB" id="A0AAD1VWF4"/>
<dbReference type="EMBL" id="OW240914">
    <property type="protein sequence ID" value="CAH2274076.1"/>
    <property type="molecule type" value="Genomic_DNA"/>
</dbReference>
<keyword evidence="4" id="KW-0496">Mitochondrion</keyword>
<evidence type="ECO:0000256" key="2">
    <source>
        <dbReference type="ARBA" id="ARBA00006943"/>
    </source>
</evidence>
<dbReference type="Proteomes" id="UP001295444">
    <property type="component" value="Chromosome 03"/>
</dbReference>
<dbReference type="InterPro" id="IPR033195">
    <property type="entry name" value="AmidinoTrfase"/>
</dbReference>
<proteinExistence type="inferred from homology"/>
<dbReference type="EC" id="2.1.4.1" evidence="4"/>
<comment type="similarity">
    <text evidence="2 4">Belongs to the amidinotransferase family.</text>
</comment>
<evidence type="ECO:0000313" key="6">
    <source>
        <dbReference type="Proteomes" id="UP001295444"/>
    </source>
</evidence>
<dbReference type="GO" id="GO:0005758">
    <property type="term" value="C:mitochondrial intermembrane space"/>
    <property type="evidence" value="ECO:0007669"/>
    <property type="project" value="TreeGrafter"/>
</dbReference>
<comment type="subunit">
    <text evidence="4">Homodimer.</text>
</comment>